<accession>A0A1W0E2N9</accession>
<dbReference type="Proteomes" id="UP000192758">
    <property type="component" value="Unassembled WGS sequence"/>
</dbReference>
<keyword evidence="3" id="KW-0498">Mitosis</keyword>
<dbReference type="GO" id="GO:0051301">
    <property type="term" value="P:cell division"/>
    <property type="evidence" value="ECO:0007669"/>
    <property type="project" value="UniProtKB-KW"/>
</dbReference>
<protein>
    <submittedName>
        <fullName evidence="7">Anapc10</fullName>
    </submittedName>
</protein>
<feature type="domain" description="DOC" evidence="6">
    <location>
        <begin position="1"/>
        <end position="129"/>
    </location>
</feature>
<proteinExistence type="inferred from homology"/>
<dbReference type="EMBL" id="MNPJ01000031">
    <property type="protein sequence ID" value="OQS53500.1"/>
    <property type="molecule type" value="Genomic_DNA"/>
</dbReference>
<dbReference type="VEuPathDB" id="MicrosporidiaDB:EHP00_1815"/>
<dbReference type="SMART" id="SM01337">
    <property type="entry name" value="APC10"/>
    <property type="match status" value="1"/>
</dbReference>
<name>A0A1W0E2N9_9MICR</name>
<keyword evidence="9" id="KW-1185">Reference proteome</keyword>
<gene>
    <name evidence="7" type="primary">Anapc10</name>
    <name evidence="7" type="ORF">EHP00_1815</name>
    <name evidence="8" type="ORF">EHP00_2664</name>
</gene>
<keyword evidence="4" id="KW-0833">Ubl conjugation pathway</keyword>
<dbReference type="PANTHER" id="PTHR12936">
    <property type="entry name" value="ANAPHASE-PROMOTING COMPLEX 10"/>
    <property type="match status" value="1"/>
</dbReference>
<evidence type="ECO:0000313" key="9">
    <source>
        <dbReference type="Proteomes" id="UP000192758"/>
    </source>
</evidence>
<keyword evidence="5" id="KW-0131">Cell cycle</keyword>
<dbReference type="VEuPathDB" id="MicrosporidiaDB:EHP00_2664"/>
<organism evidence="7 9">
    <name type="scientific">Ecytonucleospora hepatopenaei</name>
    <dbReference type="NCBI Taxonomy" id="646526"/>
    <lineage>
        <taxon>Eukaryota</taxon>
        <taxon>Fungi</taxon>
        <taxon>Fungi incertae sedis</taxon>
        <taxon>Microsporidia</taxon>
        <taxon>Enterocytozoonidae</taxon>
        <taxon>Ecytonucleospora</taxon>
    </lineage>
</organism>
<dbReference type="OrthoDB" id="24948at2759"/>
<dbReference type="PANTHER" id="PTHR12936:SF0">
    <property type="entry name" value="ANAPHASE-PROMOTING COMPLEX SUBUNIT 10"/>
    <property type="match status" value="1"/>
</dbReference>
<evidence type="ECO:0000256" key="3">
    <source>
        <dbReference type="ARBA" id="ARBA00022776"/>
    </source>
</evidence>
<reference evidence="7 9" key="1">
    <citation type="journal article" date="2017" name="Environ. Microbiol.">
        <title>Decay of the glycolytic pathway and adaptation to intranuclear parasitism within Enterocytozoonidae microsporidia.</title>
        <authorList>
            <person name="Wiredu Boakye D."/>
            <person name="Jaroenlak P."/>
            <person name="Prachumwat A."/>
            <person name="Williams T.A."/>
            <person name="Bateman K.S."/>
            <person name="Itsathitphaisarn O."/>
            <person name="Sritunyalucksana K."/>
            <person name="Paszkiewicz K.H."/>
            <person name="Moore K.A."/>
            <person name="Stentiford G.D."/>
            <person name="Williams B.A."/>
        </authorList>
    </citation>
    <scope>NUCLEOTIDE SEQUENCE [LARGE SCALE GENOMIC DNA]</scope>
    <source>
        <strain evidence="7 9">TH1</strain>
    </source>
</reference>
<comment type="caution">
    <text evidence="7">The sequence shown here is derived from an EMBL/GenBank/DDBJ whole genome shotgun (WGS) entry which is preliminary data.</text>
</comment>
<dbReference type="Gene3D" id="2.60.120.260">
    <property type="entry name" value="Galactose-binding domain-like"/>
    <property type="match status" value="1"/>
</dbReference>
<dbReference type="EMBL" id="MNPJ01000031">
    <property type="protein sequence ID" value="OQS53489.1"/>
    <property type="molecule type" value="Genomic_DNA"/>
</dbReference>
<evidence type="ECO:0000313" key="8">
    <source>
        <dbReference type="EMBL" id="OQS53500.1"/>
    </source>
</evidence>
<evidence type="ECO:0000256" key="4">
    <source>
        <dbReference type="ARBA" id="ARBA00022786"/>
    </source>
</evidence>
<dbReference type="PROSITE" id="PS51284">
    <property type="entry name" value="DOC"/>
    <property type="match status" value="1"/>
</dbReference>
<keyword evidence="2" id="KW-0132">Cell division</keyword>
<dbReference type="STRING" id="646526.A0A1W0E2N9"/>
<dbReference type="Pfam" id="PF03256">
    <property type="entry name" value="ANAPC10"/>
    <property type="match status" value="1"/>
</dbReference>
<evidence type="ECO:0000259" key="6">
    <source>
        <dbReference type="PROSITE" id="PS51284"/>
    </source>
</evidence>
<dbReference type="AlphaFoldDB" id="A0A1W0E2N9"/>
<evidence type="ECO:0000313" key="7">
    <source>
        <dbReference type="EMBL" id="OQS53489.1"/>
    </source>
</evidence>
<dbReference type="GO" id="GO:0005680">
    <property type="term" value="C:anaphase-promoting complex"/>
    <property type="evidence" value="ECO:0007669"/>
    <property type="project" value="InterPro"/>
</dbReference>
<evidence type="ECO:0000256" key="1">
    <source>
        <dbReference type="ARBA" id="ARBA00006762"/>
    </source>
</evidence>
<dbReference type="SUPFAM" id="SSF49785">
    <property type="entry name" value="Galactose-binding domain-like"/>
    <property type="match status" value="1"/>
</dbReference>
<dbReference type="InterPro" id="IPR004939">
    <property type="entry name" value="APC_su10/DOC_dom"/>
</dbReference>
<dbReference type="GO" id="GO:0070979">
    <property type="term" value="P:protein K11-linked ubiquitination"/>
    <property type="evidence" value="ECO:0007669"/>
    <property type="project" value="TreeGrafter"/>
</dbReference>
<dbReference type="InterPro" id="IPR008979">
    <property type="entry name" value="Galactose-bd-like_sf"/>
</dbReference>
<sequence length="129" mass="15169">MIEFQLSSSKRGYGLKELLLEDLKEYWSSDAVLPHRITILFNKKEFIYSIELYLSFSKDESYTPENVNWYFNGVERSVNLTEPEGWTAFMICDKTAKIDLVITGNHTDGKDSHVRNLRIKKSPEEIFYF</sequence>
<dbReference type="InterPro" id="IPR016901">
    <property type="entry name" value="APC10/Doc1"/>
</dbReference>
<evidence type="ECO:0000256" key="5">
    <source>
        <dbReference type="ARBA" id="ARBA00023306"/>
    </source>
</evidence>
<evidence type="ECO:0000256" key="2">
    <source>
        <dbReference type="ARBA" id="ARBA00022618"/>
    </source>
</evidence>
<comment type="similarity">
    <text evidence="1">Belongs to the APC10 family.</text>
</comment>
<dbReference type="GO" id="GO:0031145">
    <property type="term" value="P:anaphase-promoting complex-dependent catabolic process"/>
    <property type="evidence" value="ECO:0007669"/>
    <property type="project" value="InterPro"/>
</dbReference>